<protein>
    <submittedName>
        <fullName evidence="2">Uncharacterized protein</fullName>
    </submittedName>
</protein>
<evidence type="ECO:0000313" key="2">
    <source>
        <dbReference type="EMBL" id="MBB6411287.1"/>
    </source>
</evidence>
<dbReference type="EMBL" id="JACHEF010000003">
    <property type="protein sequence ID" value="MBB6411287.1"/>
    <property type="molecule type" value="Genomic_DNA"/>
</dbReference>
<name>A0A841P7W1_9HYPH</name>
<dbReference type="Proteomes" id="UP000556329">
    <property type="component" value="Unassembled WGS sequence"/>
</dbReference>
<organism evidence="2 3">
    <name type="scientific">Mesorhizobium sangaii</name>
    <dbReference type="NCBI Taxonomy" id="505389"/>
    <lineage>
        <taxon>Bacteria</taxon>
        <taxon>Pseudomonadati</taxon>
        <taxon>Pseudomonadota</taxon>
        <taxon>Alphaproteobacteria</taxon>
        <taxon>Hyphomicrobiales</taxon>
        <taxon>Phyllobacteriaceae</taxon>
        <taxon>Mesorhizobium</taxon>
    </lineage>
</organism>
<feature type="signal peptide" evidence="1">
    <location>
        <begin position="1"/>
        <end position="22"/>
    </location>
</feature>
<dbReference type="AlphaFoldDB" id="A0A841P7W1"/>
<reference evidence="2 3" key="1">
    <citation type="submission" date="2020-08" db="EMBL/GenBank/DDBJ databases">
        <title>Genomic Encyclopedia of Type Strains, Phase IV (KMG-IV): sequencing the most valuable type-strain genomes for metagenomic binning, comparative biology and taxonomic classification.</title>
        <authorList>
            <person name="Goeker M."/>
        </authorList>
    </citation>
    <scope>NUCLEOTIDE SEQUENCE [LARGE SCALE GENOMIC DNA]</scope>
    <source>
        <strain evidence="2 3">DSM 100039</strain>
    </source>
</reference>
<evidence type="ECO:0000313" key="3">
    <source>
        <dbReference type="Proteomes" id="UP000556329"/>
    </source>
</evidence>
<keyword evidence="1" id="KW-0732">Signal</keyword>
<keyword evidence="3" id="KW-1185">Reference proteome</keyword>
<dbReference type="RefSeq" id="WP_183450390.1">
    <property type="nucleotide sequence ID" value="NZ_JACHEF010000003.1"/>
</dbReference>
<comment type="caution">
    <text evidence="2">The sequence shown here is derived from an EMBL/GenBank/DDBJ whole genome shotgun (WGS) entry which is preliminary data.</text>
</comment>
<proteinExistence type="predicted"/>
<gene>
    <name evidence="2" type="ORF">HNQ71_003961</name>
</gene>
<feature type="chain" id="PRO_5032985786" evidence="1">
    <location>
        <begin position="23"/>
        <end position="91"/>
    </location>
</feature>
<evidence type="ECO:0000256" key="1">
    <source>
        <dbReference type="SAM" id="SignalP"/>
    </source>
</evidence>
<sequence length="91" mass="10140">MKPTRFIIALALLLTAQTAAKADSQIENATAHVISLTFVNGGIEERREHKPFDTYALCLAWKHQKEFLPPDPPAFISFVYCAQTEATLASY</sequence>
<accession>A0A841P7W1</accession>